<keyword evidence="10" id="KW-0547">Nucleotide-binding</keyword>
<evidence type="ECO:0000256" key="9">
    <source>
        <dbReference type="ARBA" id="ARBA00022630"/>
    </source>
</evidence>
<evidence type="ECO:0000256" key="4">
    <source>
        <dbReference type="ARBA" id="ARBA00012792"/>
    </source>
</evidence>
<dbReference type="InterPro" id="IPR003952">
    <property type="entry name" value="FRD_SDH_FAD_BS"/>
</dbReference>
<dbReference type="GO" id="GO:0008177">
    <property type="term" value="F:succinate dehydrogenase (quinone) activity"/>
    <property type="evidence" value="ECO:0007669"/>
    <property type="project" value="UniProtKB-EC"/>
</dbReference>
<evidence type="ECO:0000256" key="3">
    <source>
        <dbReference type="ARBA" id="ARBA00008040"/>
    </source>
</evidence>
<dbReference type="EMBL" id="CP011104">
    <property type="protein sequence ID" value="AKH64081.1"/>
    <property type="molecule type" value="Genomic_DNA"/>
</dbReference>
<dbReference type="PATRIC" id="fig|230089.6.peg.2879"/>
<evidence type="ECO:0000256" key="7">
    <source>
        <dbReference type="ARBA" id="ARBA00022475"/>
    </source>
</evidence>
<feature type="binding site" evidence="18">
    <location>
        <position position="356"/>
    </location>
    <ligand>
        <name>substrate</name>
    </ligand>
</feature>
<proteinExistence type="inferred from homology"/>
<evidence type="ECO:0000256" key="14">
    <source>
        <dbReference type="ARBA" id="ARBA00023136"/>
    </source>
</evidence>
<evidence type="ECO:0000259" key="21">
    <source>
        <dbReference type="Pfam" id="PF02910"/>
    </source>
</evidence>
<comment type="catalytic activity">
    <reaction evidence="16 19">
        <text>a quinone + succinate = fumarate + a quinol</text>
        <dbReference type="Rhea" id="RHEA:40523"/>
        <dbReference type="ChEBI" id="CHEBI:24646"/>
        <dbReference type="ChEBI" id="CHEBI:29806"/>
        <dbReference type="ChEBI" id="CHEBI:30031"/>
        <dbReference type="ChEBI" id="CHEBI:132124"/>
        <dbReference type="EC" id="1.3.5.1"/>
    </reaction>
</comment>
<dbReference type="Gene3D" id="1.20.58.100">
    <property type="entry name" value="Fumarate reductase/succinate dehydrogenase flavoprotein-like, C-terminal domain"/>
    <property type="match status" value="1"/>
</dbReference>
<feature type="binding site" evidence="18">
    <location>
        <begin position="12"/>
        <end position="17"/>
    </location>
    <ligand>
        <name>FAD</name>
        <dbReference type="ChEBI" id="CHEBI:57692"/>
    </ligand>
</feature>
<dbReference type="RefSeq" id="WP_046975231.1">
    <property type="nucleotide sequence ID" value="NZ_CP011104.1"/>
</dbReference>
<evidence type="ECO:0000256" key="6">
    <source>
        <dbReference type="ARBA" id="ARBA00022448"/>
    </source>
</evidence>
<dbReference type="OrthoDB" id="9806724at2"/>
<dbReference type="GO" id="GO:0022900">
    <property type="term" value="P:electron transport chain"/>
    <property type="evidence" value="ECO:0007669"/>
    <property type="project" value="UniProtKB-UniRule"/>
</dbReference>
<evidence type="ECO:0000313" key="22">
    <source>
        <dbReference type="EMBL" id="AKH64081.1"/>
    </source>
</evidence>
<dbReference type="NCBIfam" id="NF006686">
    <property type="entry name" value="PRK09231.1"/>
    <property type="match status" value="1"/>
</dbReference>
<feature type="binding site" evidence="18">
    <location>
        <position position="212"/>
    </location>
    <ligand>
        <name>FAD</name>
        <dbReference type="ChEBI" id="CHEBI:57692"/>
    </ligand>
</feature>
<keyword evidence="6 19" id="KW-0813">Transport</keyword>
<dbReference type="Gene3D" id="4.10.80.40">
    <property type="entry name" value="succinate dehydrogenase protein domain"/>
    <property type="match status" value="1"/>
</dbReference>
<keyword evidence="8" id="KW-0997">Cell inner membrane</keyword>
<keyword evidence="7" id="KW-1003">Cell membrane</keyword>
<comment type="subcellular location">
    <subcellularLocation>
        <location evidence="2">Cell inner membrane</location>
        <topology evidence="2">Peripheral membrane protein</topology>
        <orientation evidence="2">Cytoplasmic side</orientation>
    </subcellularLocation>
</comment>
<evidence type="ECO:0000256" key="11">
    <source>
        <dbReference type="ARBA" id="ARBA00022827"/>
    </source>
</evidence>
<dbReference type="GO" id="GO:0009055">
    <property type="term" value="F:electron transfer activity"/>
    <property type="evidence" value="ECO:0007669"/>
    <property type="project" value="TreeGrafter"/>
</dbReference>
<dbReference type="FunFam" id="3.50.50.60:FF:000017">
    <property type="entry name" value="Fumarate reductase flavoprotein subunit"/>
    <property type="match status" value="1"/>
</dbReference>
<accession>A0A0F7LQB0</accession>
<dbReference type="Gene3D" id="3.50.50.60">
    <property type="entry name" value="FAD/NAD(P)-binding domain"/>
    <property type="match status" value="1"/>
</dbReference>
<feature type="binding site" evidence="18">
    <location>
        <begin position="37"/>
        <end position="52"/>
    </location>
    <ligand>
        <name>FAD</name>
        <dbReference type="ChEBI" id="CHEBI:57692"/>
    </ligand>
</feature>
<organism evidence="22 23">
    <name type="scientific">Photorhabdus thracensis</name>
    <dbReference type="NCBI Taxonomy" id="230089"/>
    <lineage>
        <taxon>Bacteria</taxon>
        <taxon>Pseudomonadati</taxon>
        <taxon>Pseudomonadota</taxon>
        <taxon>Gammaproteobacteria</taxon>
        <taxon>Enterobacterales</taxon>
        <taxon>Morganellaceae</taxon>
        <taxon>Photorhabdus</taxon>
    </lineage>
</organism>
<evidence type="ECO:0000256" key="5">
    <source>
        <dbReference type="ARBA" id="ARBA00014044"/>
    </source>
</evidence>
<dbReference type="FunFam" id="3.90.700.10:FF:000003">
    <property type="entry name" value="Fumarate reductase flavoprotein subunit"/>
    <property type="match status" value="1"/>
</dbReference>
<feature type="binding site" evidence="18">
    <location>
        <begin position="396"/>
        <end position="397"/>
    </location>
    <ligand>
        <name>FAD</name>
        <dbReference type="ChEBI" id="CHEBI:57692"/>
    </ligand>
</feature>
<dbReference type="STRING" id="230089.VY86_12865"/>
<dbReference type="FunFam" id="4.10.80.40:FF:000003">
    <property type="entry name" value="Fumarate reductase flavoprotein subunit"/>
    <property type="match status" value="1"/>
</dbReference>
<evidence type="ECO:0000256" key="13">
    <source>
        <dbReference type="ARBA" id="ARBA00023002"/>
    </source>
</evidence>
<dbReference type="PROSITE" id="PS00504">
    <property type="entry name" value="FRD_SDH_FAD_BINDING"/>
    <property type="match status" value="1"/>
</dbReference>
<dbReference type="PRINTS" id="PR00411">
    <property type="entry name" value="PNDRDTASEI"/>
</dbReference>
<feature type="binding site" evidence="18">
    <location>
        <position position="233"/>
    </location>
    <ligand>
        <name>substrate</name>
    </ligand>
</feature>
<dbReference type="GO" id="GO:0006113">
    <property type="term" value="P:fermentation"/>
    <property type="evidence" value="ECO:0007669"/>
    <property type="project" value="TreeGrafter"/>
</dbReference>
<feature type="binding site" evidence="18">
    <location>
        <position position="245"/>
    </location>
    <ligand>
        <name>substrate</name>
    </ligand>
</feature>
<keyword evidence="11 18" id="KW-0274">FAD</keyword>
<evidence type="ECO:0000256" key="17">
    <source>
        <dbReference type="PIRSR" id="PIRSR000171-1"/>
    </source>
</evidence>
<comment type="catalytic activity">
    <reaction evidence="15">
        <text>a menaquinone + succinate = a menaquinol + fumarate</text>
        <dbReference type="Rhea" id="RHEA:27834"/>
        <dbReference type="Rhea" id="RHEA-COMP:9537"/>
        <dbReference type="Rhea" id="RHEA-COMP:9539"/>
        <dbReference type="ChEBI" id="CHEBI:16374"/>
        <dbReference type="ChEBI" id="CHEBI:18151"/>
        <dbReference type="ChEBI" id="CHEBI:29806"/>
        <dbReference type="ChEBI" id="CHEBI:30031"/>
        <dbReference type="EC" id="1.3.5.1"/>
    </reaction>
</comment>
<keyword evidence="9 18" id="KW-0285">Flavoprotein</keyword>
<evidence type="ECO:0000259" key="20">
    <source>
        <dbReference type="Pfam" id="PF00890"/>
    </source>
</evidence>
<evidence type="ECO:0000256" key="16">
    <source>
        <dbReference type="ARBA" id="ARBA00049220"/>
    </source>
</evidence>
<dbReference type="InterPro" id="IPR037099">
    <property type="entry name" value="Fum_R/Succ_DH_flav-like_C_sf"/>
</dbReference>
<evidence type="ECO:0000256" key="2">
    <source>
        <dbReference type="ARBA" id="ARBA00004515"/>
    </source>
</evidence>
<dbReference type="PANTHER" id="PTHR11632:SF82">
    <property type="entry name" value="FUMARATE REDUCTASE FLAVOPROTEIN SUBUNIT"/>
    <property type="match status" value="1"/>
</dbReference>
<comment type="subunit">
    <text evidence="19">Part of an enzyme complex containing four subunits: a flavoprotein (FrdA), an iron-sulfur protein (FrdB), and two hydrophobic anchor proteins (FrdC and FrdD).</text>
</comment>
<dbReference type="EC" id="1.3.5.1" evidence="4 19"/>
<dbReference type="Pfam" id="PF02910">
    <property type="entry name" value="Succ_DH_flav_C"/>
    <property type="match status" value="1"/>
</dbReference>
<sequence length="596" mass="66112">MQTFNTDLAIIGAGGAGLRAAIAAAEANPQMKIALISKVYPMRSHTVAAEGGSAAVTQAHDSYDFHFNDTVSGGDWLCEQDVVEYFVEHCPTEMIQLEQWGCPWSRREDGSVNVRRFGGMKIERTWFAADKTGFHMLHTLFQTSLKYPQIQRFDEHFVLDILVDEGQARGLVALNMMEGTKIQIRANAVIMATGGAGRVYRYNTNGGIVTGDGMGMAFRHGVPLRDMEFVQYHPTGLPGSGILMTEGCRGEGGILVNKDGYRYLQDYGLGPETPLGKPENKYMELGPRDKVSQAFWHEWRAGRTISTQRGDVVYLDLRHLGENKLLERLPFICELAKAYVGVDPVKEPIPVRPTAHYTMGGIETDQKCETRIRGLFAVGECSSVGLHGANRLGSNSLAELVVFGRMAGEEAVKYAQQVKPVKNRALDAQASDIAARLNNLLKQEGTESWSKIRDEMGTSMEEGCGIYRTPEFMQKTVDKIAELKDRFKHVKITDNTSVFNTDLLYTIELGFGLDVAECMIHSAINRKESRGAHQRLDKGCTERDDENFLKHTLAFYNSEGAPRLEYSDVKITKSTPAKRVYGGEAAAQEKKEQANG</sequence>
<dbReference type="InterPro" id="IPR003953">
    <property type="entry name" value="FAD-dep_OxRdtase_2_FAD-bd"/>
</dbReference>
<evidence type="ECO:0000256" key="18">
    <source>
        <dbReference type="PIRSR" id="PIRSR630664-51"/>
    </source>
</evidence>
<feature type="domain" description="FAD-dependent oxidoreductase 2 FAD-binding" evidence="20">
    <location>
        <begin position="7"/>
        <end position="397"/>
    </location>
</feature>
<dbReference type="SUPFAM" id="SSF56425">
    <property type="entry name" value="Succinate dehydrogenase/fumarate reductase flavoprotein, catalytic domain"/>
    <property type="match status" value="1"/>
</dbReference>
<dbReference type="PANTHER" id="PTHR11632">
    <property type="entry name" value="SUCCINATE DEHYDROGENASE 2 FLAVOPROTEIN SUBUNIT"/>
    <property type="match status" value="1"/>
</dbReference>
<gene>
    <name evidence="22" type="ORF">VY86_12865</name>
</gene>
<dbReference type="Gene3D" id="3.90.700.10">
    <property type="entry name" value="Succinate dehydrogenase/fumarate reductase flavoprotein, catalytic domain"/>
    <property type="match status" value="1"/>
</dbReference>
<evidence type="ECO:0000256" key="19">
    <source>
        <dbReference type="RuleBase" id="RU362050"/>
    </source>
</evidence>
<dbReference type="InterPro" id="IPR030664">
    <property type="entry name" value="SdhA/FrdA/AprA"/>
</dbReference>
<evidence type="ECO:0000256" key="10">
    <source>
        <dbReference type="ARBA" id="ARBA00022741"/>
    </source>
</evidence>
<evidence type="ECO:0000256" key="8">
    <source>
        <dbReference type="ARBA" id="ARBA00022519"/>
    </source>
</evidence>
<feature type="binding site" evidence="18">
    <location>
        <position position="391"/>
    </location>
    <ligand>
        <name>substrate</name>
    </ligand>
</feature>
<dbReference type="NCBIfam" id="TIGR01176">
    <property type="entry name" value="fum_red_Fp"/>
    <property type="match status" value="1"/>
</dbReference>
<keyword evidence="23" id="KW-1185">Reference proteome</keyword>
<dbReference type="AlphaFoldDB" id="A0A0F7LQB0"/>
<dbReference type="InterPro" id="IPR015939">
    <property type="entry name" value="Fum_Rdtase/Succ_DH_flav-like_C"/>
</dbReference>
<evidence type="ECO:0000256" key="1">
    <source>
        <dbReference type="ARBA" id="ARBA00001974"/>
    </source>
</evidence>
<dbReference type="Pfam" id="PF00890">
    <property type="entry name" value="FAD_binding_2"/>
    <property type="match status" value="1"/>
</dbReference>
<comment type="similarity">
    <text evidence="3 19">Belongs to the FAD-dependent oxidoreductase 2 family. FRD/SDH subfamily.</text>
</comment>
<keyword evidence="13 19" id="KW-0560">Oxidoreductase</keyword>
<evidence type="ECO:0000256" key="15">
    <source>
        <dbReference type="ARBA" id="ARBA00034412"/>
    </source>
</evidence>
<dbReference type="GO" id="GO:0009061">
    <property type="term" value="P:anaerobic respiration"/>
    <property type="evidence" value="ECO:0007669"/>
    <property type="project" value="InterPro"/>
</dbReference>
<keyword evidence="14" id="KW-0472">Membrane</keyword>
<reference evidence="23" key="2">
    <citation type="submission" date="2015-03" db="EMBL/GenBank/DDBJ databases">
        <title>Genome sequence of Azospirillum thiophilum strain DSM 21654T.</title>
        <authorList>
            <person name="Kwak Y."/>
            <person name="Shin J.-H."/>
        </authorList>
    </citation>
    <scope>NUCLEOTIDE SEQUENCE [LARGE SCALE GENOMIC DNA]</scope>
    <source>
        <strain evidence="23">DSM 15199</strain>
    </source>
</reference>
<dbReference type="InterPro" id="IPR027477">
    <property type="entry name" value="Succ_DH/fumarate_Rdtase_cat_sf"/>
</dbReference>
<feature type="active site" description="Proton acceptor" evidence="17">
    <location>
        <position position="288"/>
    </location>
</feature>
<dbReference type="GO" id="GO:0005886">
    <property type="term" value="C:plasma membrane"/>
    <property type="evidence" value="ECO:0007669"/>
    <property type="project" value="UniProtKB-SubCell"/>
</dbReference>
<dbReference type="FunFam" id="1.20.58.100:FF:000001">
    <property type="entry name" value="Succinate dehydrogenase flavoprotein subunit (SdhA)"/>
    <property type="match status" value="1"/>
</dbReference>
<comment type="cofactor">
    <cofactor evidence="1 18 19">
        <name>FAD</name>
        <dbReference type="ChEBI" id="CHEBI:57692"/>
    </cofactor>
</comment>
<name>A0A0F7LQB0_9GAMM</name>
<keyword evidence="12 19" id="KW-0249">Electron transport</keyword>
<dbReference type="SUPFAM" id="SSF46977">
    <property type="entry name" value="Succinate dehydrogenase/fumarate reductase flavoprotein C-terminal domain"/>
    <property type="match status" value="1"/>
</dbReference>
<feature type="binding site" evidence="18">
    <location>
        <position position="380"/>
    </location>
    <ligand>
        <name>FAD</name>
        <dbReference type="ChEBI" id="CHEBI:57692"/>
    </ligand>
</feature>
<dbReference type="PRINTS" id="PR00368">
    <property type="entry name" value="FADPNR"/>
</dbReference>
<evidence type="ECO:0000313" key="23">
    <source>
        <dbReference type="Proteomes" id="UP000034866"/>
    </source>
</evidence>
<dbReference type="KEGG" id="ptt:VY86_12865"/>
<dbReference type="SUPFAM" id="SSF51905">
    <property type="entry name" value="FAD/NAD(P)-binding domain"/>
    <property type="match status" value="1"/>
</dbReference>
<dbReference type="PIRSF" id="PIRSF000171">
    <property type="entry name" value="SDHA_APRA_LASPO"/>
    <property type="match status" value="1"/>
</dbReference>
<dbReference type="NCBIfam" id="TIGR01812">
    <property type="entry name" value="sdhA_frdA_Gneg"/>
    <property type="match status" value="1"/>
</dbReference>
<feature type="domain" description="Fumarate reductase/succinate dehydrogenase flavoprotein-like C-terminal" evidence="21">
    <location>
        <begin position="453"/>
        <end position="581"/>
    </location>
</feature>
<protein>
    <recommendedName>
        <fullName evidence="5 19">Fumarate reductase flavoprotein subunit</fullName>
        <ecNumber evidence="4 19">1.3.5.1</ecNumber>
    </recommendedName>
</protein>
<dbReference type="InterPro" id="IPR005884">
    <property type="entry name" value="Fum_red_fp"/>
</dbReference>
<evidence type="ECO:0000256" key="12">
    <source>
        <dbReference type="ARBA" id="ARBA00022982"/>
    </source>
</evidence>
<dbReference type="InterPro" id="IPR014006">
    <property type="entry name" value="Succ_Dhase_FrdA_Gneg"/>
</dbReference>
<reference evidence="22 23" key="1">
    <citation type="journal article" date="2015" name="J. Biotechnol.">
        <title>Complete genome sequence of Photorhabdus temperata subsp. thracensis 39-8(T), an entomopathogenic bacterium for the improved commercial bioinsecticide.</title>
        <authorList>
            <person name="Kwak Y."/>
            <person name="Shin J.H."/>
        </authorList>
    </citation>
    <scope>NUCLEOTIDE SEQUENCE [LARGE SCALE GENOMIC DNA]</scope>
    <source>
        <strain evidence="22 23">DSM 15199</strain>
    </source>
</reference>
<dbReference type="GO" id="GO:0050660">
    <property type="term" value="F:flavin adenine dinucleotide binding"/>
    <property type="evidence" value="ECO:0007669"/>
    <property type="project" value="InterPro"/>
</dbReference>
<dbReference type="Proteomes" id="UP000034866">
    <property type="component" value="Chromosome"/>
</dbReference>
<dbReference type="InterPro" id="IPR036188">
    <property type="entry name" value="FAD/NAD-bd_sf"/>
</dbReference>